<dbReference type="Proteomes" id="UP000094598">
    <property type="component" value="Chromosome"/>
</dbReference>
<keyword evidence="4" id="KW-1185">Reference proteome</keyword>
<evidence type="ECO:0000313" key="2">
    <source>
        <dbReference type="EMBL" id="TYL13001.1"/>
    </source>
</evidence>
<sequence>MNSTWQALAREAGLAAEHLAIGVTALGKANYSQHAYYYQAFFALSIGIERAAKLALVVDHALENRGAFPSNRELRNYGHNLKELLERLDQIAERRGLSGSEDRLPRSAIHCGIIETLSDFANNITRYYNLDLVTGNQRVAQRADPIRTWFEKVTLPILNKHYKPHHKRRDEQKARLIDQLIGEHTLVLHHAETGNVLDSVYEASMQTAITEFAKPYARMYVMQIIRFVARLLCELGYVAHSQQLQDIPYLVEFFAIFNNSDKYFKNRKNWSIYRY</sequence>
<evidence type="ECO:0000313" key="4">
    <source>
        <dbReference type="Proteomes" id="UP000322283"/>
    </source>
</evidence>
<dbReference type="EMBL" id="VCDX01000005">
    <property type="protein sequence ID" value="TYL13001.1"/>
    <property type="molecule type" value="Genomic_DNA"/>
</dbReference>
<dbReference type="AlphaFoldDB" id="A0AAC9MU27"/>
<dbReference type="Proteomes" id="UP000322283">
    <property type="component" value="Unassembled WGS sequence"/>
</dbReference>
<name>A0AAC9MU27_NEOTH</name>
<accession>A0AAC9MU27</accession>
<dbReference type="EMBL" id="CP017019">
    <property type="protein sequence ID" value="AOQ23295.1"/>
    <property type="molecule type" value="Genomic_DNA"/>
</dbReference>
<evidence type="ECO:0000313" key="1">
    <source>
        <dbReference type="EMBL" id="AOQ23295.1"/>
    </source>
</evidence>
<reference evidence="2 4" key="2">
    <citation type="submission" date="2019-05" db="EMBL/GenBank/DDBJ databases">
        <title>Genome sequence of Moorella thermoacetica ATCC 33924.</title>
        <authorList>
            <person name="Poehlein A."/>
            <person name="Bengelsdorf F.R."/>
            <person name="Duerre P."/>
            <person name="Daniel R."/>
        </authorList>
    </citation>
    <scope>NUCLEOTIDE SEQUENCE [LARGE SCALE GENOMIC DNA]</scope>
    <source>
        <strain evidence="2 4">ATCC 33924</strain>
    </source>
</reference>
<organism evidence="1 3">
    <name type="scientific">Neomoorella thermoacetica</name>
    <name type="common">Clostridium thermoaceticum</name>
    <dbReference type="NCBI Taxonomy" id="1525"/>
    <lineage>
        <taxon>Bacteria</taxon>
        <taxon>Bacillati</taxon>
        <taxon>Bacillota</taxon>
        <taxon>Clostridia</taxon>
        <taxon>Neomoorellales</taxon>
        <taxon>Neomoorellaceae</taxon>
        <taxon>Neomoorella</taxon>
    </lineage>
</organism>
<dbReference type="RefSeq" id="WP_069588602.1">
    <property type="nucleotide sequence ID" value="NZ_CP017019.1"/>
</dbReference>
<gene>
    <name evidence="1" type="ORF">Maut_00835</name>
    <name evidence="2" type="ORF">MTAT_18270</name>
</gene>
<protein>
    <submittedName>
        <fullName evidence="1">Uncharacterized protein</fullName>
    </submittedName>
</protein>
<evidence type="ECO:0000313" key="3">
    <source>
        <dbReference type="Proteomes" id="UP000094598"/>
    </source>
</evidence>
<reference evidence="1 3" key="1">
    <citation type="submission" date="2016-08" db="EMBL/GenBank/DDBJ databases">
        <title>Moorella thermoacetica DSM 103132.</title>
        <authorList>
            <person name="Jendresen C.B."/>
            <person name="Redl S.M."/>
            <person name="Jensen T.O."/>
            <person name="Nielsen A.T."/>
        </authorList>
    </citation>
    <scope>NUCLEOTIDE SEQUENCE [LARGE SCALE GENOMIC DNA]</scope>
    <source>
        <strain evidence="1 3">DSM 103132</strain>
    </source>
</reference>
<proteinExistence type="predicted"/>